<feature type="region of interest" description="Disordered" evidence="2">
    <location>
        <begin position="826"/>
        <end position="852"/>
    </location>
</feature>
<dbReference type="EMBL" id="CANHGI010000004">
    <property type="protein sequence ID" value="CAI5448436.1"/>
    <property type="molecule type" value="Genomic_DNA"/>
</dbReference>
<feature type="compositionally biased region" description="Basic and acidic residues" evidence="2">
    <location>
        <begin position="740"/>
        <end position="757"/>
    </location>
</feature>
<gene>
    <name evidence="3" type="ORF">CAMP_LOCUS11073</name>
</gene>
<dbReference type="OrthoDB" id="5864201at2759"/>
<keyword evidence="1" id="KW-0175">Coiled coil</keyword>
<accession>A0A9P1N581</accession>
<feature type="region of interest" description="Disordered" evidence="2">
    <location>
        <begin position="998"/>
        <end position="1078"/>
    </location>
</feature>
<feature type="compositionally biased region" description="Polar residues" evidence="2">
    <location>
        <begin position="230"/>
        <end position="244"/>
    </location>
</feature>
<feature type="region of interest" description="Disordered" evidence="2">
    <location>
        <begin position="937"/>
        <end position="985"/>
    </location>
</feature>
<feature type="compositionally biased region" description="Low complexity" evidence="2">
    <location>
        <begin position="190"/>
        <end position="208"/>
    </location>
</feature>
<keyword evidence="4" id="KW-1185">Reference proteome</keyword>
<feature type="region of interest" description="Disordered" evidence="2">
    <location>
        <begin position="302"/>
        <end position="324"/>
    </location>
</feature>
<organism evidence="3 4">
    <name type="scientific">Caenorhabditis angaria</name>
    <dbReference type="NCBI Taxonomy" id="860376"/>
    <lineage>
        <taxon>Eukaryota</taxon>
        <taxon>Metazoa</taxon>
        <taxon>Ecdysozoa</taxon>
        <taxon>Nematoda</taxon>
        <taxon>Chromadorea</taxon>
        <taxon>Rhabditida</taxon>
        <taxon>Rhabditina</taxon>
        <taxon>Rhabditomorpha</taxon>
        <taxon>Rhabditoidea</taxon>
        <taxon>Rhabditidae</taxon>
        <taxon>Peloderinae</taxon>
        <taxon>Caenorhabditis</taxon>
    </lineage>
</organism>
<feature type="compositionally biased region" description="Basic and acidic residues" evidence="2">
    <location>
        <begin position="401"/>
        <end position="418"/>
    </location>
</feature>
<feature type="region of interest" description="Disordered" evidence="2">
    <location>
        <begin position="62"/>
        <end position="105"/>
    </location>
</feature>
<feature type="region of interest" description="Disordered" evidence="2">
    <location>
        <begin position="182"/>
        <end position="213"/>
    </location>
</feature>
<feature type="compositionally biased region" description="Basic and acidic residues" evidence="2">
    <location>
        <begin position="826"/>
        <end position="850"/>
    </location>
</feature>
<evidence type="ECO:0000256" key="2">
    <source>
        <dbReference type="SAM" id="MobiDB-lite"/>
    </source>
</evidence>
<protein>
    <submittedName>
        <fullName evidence="3">Uncharacterized protein</fullName>
    </submittedName>
</protein>
<feature type="region of interest" description="Disordered" evidence="2">
    <location>
        <begin position="230"/>
        <end position="252"/>
    </location>
</feature>
<feature type="compositionally biased region" description="Basic and acidic residues" evidence="2">
    <location>
        <begin position="945"/>
        <end position="959"/>
    </location>
</feature>
<evidence type="ECO:0000313" key="3">
    <source>
        <dbReference type="EMBL" id="CAI5448436.1"/>
    </source>
</evidence>
<evidence type="ECO:0000256" key="1">
    <source>
        <dbReference type="SAM" id="Coils"/>
    </source>
</evidence>
<feature type="coiled-coil region" evidence="1">
    <location>
        <begin position="1330"/>
        <end position="1364"/>
    </location>
</feature>
<feature type="region of interest" description="Disordered" evidence="2">
    <location>
        <begin position="784"/>
        <end position="808"/>
    </location>
</feature>
<name>A0A9P1N581_9PELO</name>
<dbReference type="Proteomes" id="UP001152747">
    <property type="component" value="Unassembled WGS sequence"/>
</dbReference>
<feature type="region of interest" description="Disordered" evidence="2">
    <location>
        <begin position="722"/>
        <end position="763"/>
    </location>
</feature>
<feature type="region of interest" description="Disordered" evidence="2">
    <location>
        <begin position="1090"/>
        <end position="1110"/>
    </location>
</feature>
<proteinExistence type="predicted"/>
<sequence length="1368" mass="154871">MRFRGGKSGEGNELAHANYFKPKNHVYTVPPKNVMSRNKSIIRSSSSGSYPYPRTHTTLMVIPSNRPPPSPSSNKPPNKLFTGVRRRPPLNRACPPIPESKSNESIMSHASKISEKKVQTPQPIDDLIIENRNVTDVLDSNSNQIRQIPCTLVEKMSSNASSQKTPRSPLMNVAHSVKSKFSRITNIGRSSTSSSSSKSSIKTSQSFSGIRQPKTVAKRIDQNANRVIKSSSMDVSQPSTSKVSIPQDPTPLHNDKIEEISESGLVPKSEIAEIIRAPKEEFCVKLEEDVLVVTRQFDEQYPGQKRSASPDIHFDNNGNPSKNKTDEVVEKIVVIQEEIARPDVVVQHLFEKREASPEKFTMVQEIPKIEKENETKFILTVKTPEALRRHHTFTIADREKPNPETRISHSKSDCEVKPKKGSLVKQKSEPERFISPERYVMVVKTPEALRKHRTLTIGMRESVEEEPTTENLEKVVRLKRDTSRERSVEEPVPETKYVMVMKTPEALRKHRTLIVGPKEEREEQSETQNLEKVVKLKRDTSKERSIEEIVPETKYVMLMKTPEALRKHRTLIVGAKEEVEEEPATENLEKVVKLKRDKSKEREIPEEVPETKYVMLMKTPEALRKHRTLIVGQRTQSFDEEVVRNHQTTNSETKNLEKVAKLRRDTSIERVKKPEINFESENQPKKFVMIMKTPEALRRHHTFTVGDRPRSPDYPYIEEGELTEPIATVGPPAERRRRQENKDRKQREWEEYDKPPTDKYILTTTTPNTMRKYQTFIVEPKKQGTLPTSMSAEPVIQRNTVKRSESCDSKKSSYLKRLQFELFRGRSRERKSHESSEKRQKSLDERKPESAQKYILSTTTPVMMRKYQTFSIVNKKSEERDNYDYADDEKTNCESIAASYQSNPPANFYSITATTPVTSRKVFNEPEPEPRHLFVLGAGANGRRSPRETSHSDNAERKSTLSGDLTSPEEEIPMDTNLTPTMEEEPILSRRIDGLGLINSPIEEEPESLALSRSEASRGRPEPKFTAPSPPPMVQLIPKSTSTSSSASSGSSSSRKPTQLPIMSSLTSSSSAVPAAPVQNPMHIVELRPETQTKHQSKKGKIASKSLRNAGKMLTPSFLRKDRKDKKVHHAYVKTTTTGRQHVSEKVAPLAEGESSVVANSPLVENLPITFERWSEKSPRQGVKRFSETIVEEGLDGNANSLEHQIHHQNSTAPANDTGLIDDDIMDQPMLVGDTFSHSSSIDCISTTFAASQLPPTSQVNNFISESIISIDRSSMAAMNEITRNTPNRAENPRSPNINLTRQIDAGLCEVEDIKTQLQRLNKLVNEMGVSNWEDEITRLRIENEQLRRELAQRDATIASLQSQTVSA</sequence>
<evidence type="ECO:0000313" key="4">
    <source>
        <dbReference type="Proteomes" id="UP001152747"/>
    </source>
</evidence>
<reference evidence="3" key="1">
    <citation type="submission" date="2022-11" db="EMBL/GenBank/DDBJ databases">
        <authorList>
            <person name="Kikuchi T."/>
        </authorList>
    </citation>
    <scope>NUCLEOTIDE SEQUENCE</scope>
    <source>
        <strain evidence="3">PS1010</strain>
    </source>
</reference>
<comment type="caution">
    <text evidence="3">The sequence shown here is derived from an EMBL/GenBank/DDBJ whole genome shotgun (WGS) entry which is preliminary data.</text>
</comment>
<feature type="region of interest" description="Disordered" evidence="2">
    <location>
        <begin position="401"/>
        <end position="427"/>
    </location>
</feature>
<feature type="compositionally biased region" description="Low complexity" evidence="2">
    <location>
        <begin position="1040"/>
        <end position="1054"/>
    </location>
</feature>